<proteinExistence type="predicted"/>
<organism evidence="1 2">
    <name type="scientific">Clostridium botulinum CFSAN001627</name>
    <dbReference type="NCBI Taxonomy" id="1232189"/>
    <lineage>
        <taxon>Bacteria</taxon>
        <taxon>Bacillati</taxon>
        <taxon>Bacillota</taxon>
        <taxon>Clostridia</taxon>
        <taxon>Eubacteriales</taxon>
        <taxon>Clostridiaceae</taxon>
        <taxon>Clostridium</taxon>
    </lineage>
</organism>
<reference evidence="1 2" key="2">
    <citation type="submission" date="2013-03" db="EMBL/GenBank/DDBJ databases">
        <title>Diversity in Clostridium botulinum.</title>
        <authorList>
            <person name="Timme R.E."/>
            <person name="Allard M."/>
            <person name="Luo Y."/>
            <person name="Strain E."/>
            <person name="Gonzalez-Escalona N."/>
            <person name="Brown E."/>
        </authorList>
    </citation>
    <scope>NUCLEOTIDE SEQUENCE [LARGE SCALE GENOMIC DNA]</scope>
    <source>
        <strain evidence="1 2">CFSAN001627</strain>
    </source>
</reference>
<dbReference type="AlphaFoldDB" id="M1ZYY3"/>
<evidence type="ECO:0000313" key="1">
    <source>
        <dbReference type="EMBL" id="EKN42984.1"/>
    </source>
</evidence>
<dbReference type="PATRIC" id="fig|1232189.3.peg.608"/>
<sequence length="61" mass="7206">MNKGIRICLSCSNTNCKNYYEHMCLKEWRENQVMFLNDKGQCEHFEKGVNDAYNIEVKIDG</sequence>
<reference evidence="1 2" key="1">
    <citation type="submission" date="2012-10" db="EMBL/GenBank/DDBJ databases">
        <authorList>
            <person name="Strain E.A."/>
            <person name="Brown E."/>
            <person name="Allard M.W."/>
            <person name="Gonzalez-Escalona N."/>
            <person name="Timme R."/>
        </authorList>
    </citation>
    <scope>NUCLEOTIDE SEQUENCE [LARGE SCALE GENOMIC DNA]</scope>
    <source>
        <strain evidence="1 2">CFSAN001627</strain>
    </source>
</reference>
<gene>
    <name evidence="1" type="ORF">CFSAN001627_03665</name>
</gene>
<dbReference type="Proteomes" id="UP000011944">
    <property type="component" value="Unassembled WGS sequence"/>
</dbReference>
<protein>
    <submittedName>
        <fullName evidence="1">Uncharacterized protein</fullName>
    </submittedName>
</protein>
<dbReference type="EMBL" id="AMXI01000197">
    <property type="protein sequence ID" value="EKN42984.1"/>
    <property type="molecule type" value="Genomic_DNA"/>
</dbReference>
<evidence type="ECO:0000313" key="2">
    <source>
        <dbReference type="Proteomes" id="UP000011944"/>
    </source>
</evidence>
<comment type="caution">
    <text evidence="1">The sequence shown here is derived from an EMBL/GenBank/DDBJ whole genome shotgun (WGS) entry which is preliminary data.</text>
</comment>
<accession>M1ZYY3</accession>
<name>M1ZYY3_CLOBO</name>